<dbReference type="SUPFAM" id="SSF47571">
    <property type="entry name" value="Cloroperoxidase"/>
    <property type="match status" value="1"/>
</dbReference>
<evidence type="ECO:0000256" key="4">
    <source>
        <dbReference type="ARBA" id="ARBA00022723"/>
    </source>
</evidence>
<evidence type="ECO:0000256" key="1">
    <source>
        <dbReference type="ARBA" id="ARBA00001970"/>
    </source>
</evidence>
<dbReference type="PANTHER" id="PTHR33577:SF18">
    <property type="entry name" value="HEME HALOPEROXIDASE FAMILY PROFILE DOMAIN-CONTAINING PROTEIN"/>
    <property type="match status" value="1"/>
</dbReference>
<comment type="caution">
    <text evidence="9">The sequence shown here is derived from an EMBL/GenBank/DDBJ whole genome shotgun (WGS) entry which is preliminary data.</text>
</comment>
<dbReference type="EMBL" id="AWSO01000121">
    <property type="protein sequence ID" value="ESK94818.1"/>
    <property type="molecule type" value="Genomic_DNA"/>
</dbReference>
<dbReference type="InterPro" id="IPR036851">
    <property type="entry name" value="Chloroperoxidase-like_sf"/>
</dbReference>
<evidence type="ECO:0000256" key="3">
    <source>
        <dbReference type="ARBA" id="ARBA00022617"/>
    </source>
</evidence>
<evidence type="ECO:0000256" key="6">
    <source>
        <dbReference type="ARBA" id="ARBA00023004"/>
    </source>
</evidence>
<name>V2X6M8_MONRO</name>
<accession>V2X6M8</accession>
<evidence type="ECO:0000256" key="2">
    <source>
        <dbReference type="ARBA" id="ARBA00022559"/>
    </source>
</evidence>
<protein>
    <submittedName>
        <fullName evidence="9">Aromatic peroxygenase</fullName>
    </submittedName>
</protein>
<keyword evidence="5" id="KW-0560">Oxidoreductase</keyword>
<evidence type="ECO:0000313" key="10">
    <source>
        <dbReference type="Proteomes" id="UP000017559"/>
    </source>
</evidence>
<keyword evidence="2" id="KW-0575">Peroxidase</keyword>
<feature type="domain" description="Heme haloperoxidase family profile" evidence="8">
    <location>
        <begin position="45"/>
        <end position="255"/>
    </location>
</feature>
<dbReference type="GO" id="GO:0004601">
    <property type="term" value="F:peroxidase activity"/>
    <property type="evidence" value="ECO:0007669"/>
    <property type="project" value="UniProtKB-KW"/>
</dbReference>
<dbReference type="HOGENOM" id="CLU_050230_1_0_1"/>
<keyword evidence="4" id="KW-0479">Metal-binding</keyword>
<comment type="similarity">
    <text evidence="7">Belongs to the chloroperoxidase family.</text>
</comment>
<evidence type="ECO:0000256" key="5">
    <source>
        <dbReference type="ARBA" id="ARBA00023002"/>
    </source>
</evidence>
<dbReference type="PANTHER" id="PTHR33577">
    <property type="entry name" value="STERIGMATOCYSTIN BIOSYNTHESIS PEROXIDASE STCC-RELATED"/>
    <property type="match status" value="1"/>
</dbReference>
<sequence>MTIASFFQNIGVYTWDLYLVVVNAVTPNRKTGRVVAEGCPGFGGKWPEYIPPKEGDSRSACPALNAMANHGILPRDGKNISFKELTAKVHETYNFAPSFCFFVPNYAAGFLKRDYSKDTFDLEELSLHNAIEHDGSVTRQDAHFNPDQSKPHLPFVEELLASASGKDTGGKPLLTVDDIARYSAKRRADAQANNPEFTLATIHRFFGSSNNATMLRIFGGKLDDLRVMLVEERIPEGWESFCRGRKGLTMASFNLTALKIENSTKRYGEGAAKKD</sequence>
<dbReference type="AlphaFoldDB" id="V2X6M8"/>
<dbReference type="Proteomes" id="UP000017559">
    <property type="component" value="Unassembled WGS sequence"/>
</dbReference>
<dbReference type="GO" id="GO:0046872">
    <property type="term" value="F:metal ion binding"/>
    <property type="evidence" value="ECO:0007669"/>
    <property type="project" value="UniProtKB-KW"/>
</dbReference>
<evidence type="ECO:0000259" key="8">
    <source>
        <dbReference type="PROSITE" id="PS51405"/>
    </source>
</evidence>
<evidence type="ECO:0000256" key="7">
    <source>
        <dbReference type="ARBA" id="ARBA00025795"/>
    </source>
</evidence>
<dbReference type="InterPro" id="IPR000028">
    <property type="entry name" value="Chloroperoxidase"/>
</dbReference>
<organism evidence="9 10">
    <name type="scientific">Moniliophthora roreri (strain MCA 2997)</name>
    <name type="common">Cocoa frosty pod rot fungus</name>
    <name type="synonym">Crinipellis roreri</name>
    <dbReference type="NCBI Taxonomy" id="1381753"/>
    <lineage>
        <taxon>Eukaryota</taxon>
        <taxon>Fungi</taxon>
        <taxon>Dikarya</taxon>
        <taxon>Basidiomycota</taxon>
        <taxon>Agaricomycotina</taxon>
        <taxon>Agaricomycetes</taxon>
        <taxon>Agaricomycetidae</taxon>
        <taxon>Agaricales</taxon>
        <taxon>Marasmiineae</taxon>
        <taxon>Marasmiaceae</taxon>
        <taxon>Moniliophthora</taxon>
    </lineage>
</organism>
<dbReference type="SMR" id="V2X6M8"/>
<dbReference type="OrthoDB" id="407298at2759"/>
<reference evidence="9 10" key="1">
    <citation type="journal article" date="2014" name="BMC Genomics">
        <title>Genome and secretome analysis of the hemibiotrophic fungal pathogen, Moniliophthora roreri, which causes frosty pod rot disease of cacao: mechanisms of the biotrophic and necrotrophic phases.</title>
        <authorList>
            <person name="Meinhardt L.W."/>
            <person name="Costa G.G.L."/>
            <person name="Thomazella D.P.T."/>
            <person name="Teixeira P.J.P.L."/>
            <person name="Carazzolle M.F."/>
            <person name="Schuster S.C."/>
            <person name="Carlson J.E."/>
            <person name="Guiltinan M.J."/>
            <person name="Mieczkowski P."/>
            <person name="Farmer A."/>
            <person name="Ramaraj T."/>
            <person name="Crozier J."/>
            <person name="Davis R.E."/>
            <person name="Shao J."/>
            <person name="Melnick R.L."/>
            <person name="Pereira G.A.G."/>
            <person name="Bailey B.A."/>
        </authorList>
    </citation>
    <scope>NUCLEOTIDE SEQUENCE [LARGE SCALE GENOMIC DNA]</scope>
    <source>
        <strain evidence="9 10">MCA 2997</strain>
    </source>
</reference>
<dbReference type="Gene3D" id="1.10.489.10">
    <property type="entry name" value="Chloroperoxidase-like"/>
    <property type="match status" value="1"/>
</dbReference>
<keyword evidence="10" id="KW-1185">Reference proteome</keyword>
<dbReference type="KEGG" id="mrr:Moror_14211"/>
<keyword evidence="3" id="KW-0349">Heme</keyword>
<dbReference type="Pfam" id="PF01328">
    <property type="entry name" value="Peroxidase_2"/>
    <property type="match status" value="1"/>
</dbReference>
<dbReference type="PROSITE" id="PS51405">
    <property type="entry name" value="HEME_HALOPEROXIDASE"/>
    <property type="match status" value="1"/>
</dbReference>
<comment type="cofactor">
    <cofactor evidence="1">
        <name>heme b</name>
        <dbReference type="ChEBI" id="CHEBI:60344"/>
    </cofactor>
</comment>
<keyword evidence="6" id="KW-0408">Iron</keyword>
<evidence type="ECO:0000313" key="9">
    <source>
        <dbReference type="EMBL" id="ESK94818.1"/>
    </source>
</evidence>
<proteinExistence type="inferred from homology"/>
<gene>
    <name evidence="9" type="ORF">Moror_14211</name>
</gene>